<reference evidence="10" key="3">
    <citation type="submission" date="2025-05" db="UniProtKB">
        <authorList>
            <consortium name="EnsemblMetazoa"/>
        </authorList>
    </citation>
    <scope>IDENTIFICATION</scope>
</reference>
<evidence type="ECO:0000256" key="8">
    <source>
        <dbReference type="SAM" id="SignalP"/>
    </source>
</evidence>
<feature type="signal peptide" evidence="8">
    <location>
        <begin position="1"/>
        <end position="18"/>
    </location>
</feature>
<accession>A0A6P4ER16</accession>
<comment type="similarity">
    <text evidence="2">Belongs to the EMC7 family.</text>
</comment>
<evidence type="ECO:0000256" key="3">
    <source>
        <dbReference type="ARBA" id="ARBA00022692"/>
    </source>
</evidence>
<evidence type="ECO:0000256" key="7">
    <source>
        <dbReference type="SAM" id="Phobius"/>
    </source>
</evidence>
<evidence type="ECO:0000256" key="4">
    <source>
        <dbReference type="ARBA" id="ARBA00022729"/>
    </source>
</evidence>
<dbReference type="AlphaFoldDB" id="A0A6P4ER16"/>
<keyword evidence="6 7" id="KW-0472">Membrane</keyword>
<evidence type="ECO:0000256" key="1">
    <source>
        <dbReference type="ARBA" id="ARBA00004167"/>
    </source>
</evidence>
<name>A0A6P4ER16_DRORH</name>
<comment type="subcellular location">
    <subcellularLocation>
        <location evidence="1">Membrane</location>
        <topology evidence="1">Single-pass membrane protein</topology>
    </subcellularLocation>
</comment>
<evidence type="ECO:0000256" key="5">
    <source>
        <dbReference type="ARBA" id="ARBA00022989"/>
    </source>
</evidence>
<evidence type="ECO:0000313" key="12">
    <source>
        <dbReference type="RefSeq" id="XP_016980610.1"/>
    </source>
</evidence>
<dbReference type="EnsemblMetazoa" id="XM_017125121.1">
    <property type="protein sequence ID" value="XP_016980610.1"/>
    <property type="gene ID" value="LOC108045727"/>
</dbReference>
<feature type="domain" description="ER membrane protein complex subunit 7 beta-sandwich" evidence="9">
    <location>
        <begin position="51"/>
        <end position="161"/>
    </location>
</feature>
<feature type="transmembrane region" description="Helical" evidence="7">
    <location>
        <begin position="148"/>
        <end position="172"/>
    </location>
</feature>
<reference evidence="11" key="1">
    <citation type="journal article" date="2021" name="Elife">
        <title>Highly contiguous assemblies of 101 drosophilid genomes.</title>
        <authorList>
            <person name="Kim B.Y."/>
            <person name="Wang J.R."/>
            <person name="Miller D.E."/>
            <person name="Barmina O."/>
            <person name="Delaney E."/>
            <person name="Thompson A."/>
            <person name="Comeault A.A."/>
            <person name="Peede D."/>
            <person name="D'Agostino E.R."/>
            <person name="Pelaez J."/>
            <person name="Aguilar J.M."/>
            <person name="Haji D."/>
            <person name="Matsunaga T."/>
            <person name="Armstrong E.E."/>
            <person name="Zych M."/>
            <person name="Ogawa Y."/>
            <person name="Stamenkovic-Radak M."/>
            <person name="Jelic M."/>
            <person name="Veselinovic M.S."/>
            <person name="Tanaskovic M."/>
            <person name="Eric P."/>
            <person name="Gao J.J."/>
            <person name="Katoh T.K."/>
            <person name="Toda M.J."/>
            <person name="Watabe H."/>
            <person name="Watada M."/>
            <person name="Davis J.S."/>
            <person name="Moyle L.C."/>
            <person name="Manoli G."/>
            <person name="Bertolini E."/>
            <person name="Kostal V."/>
            <person name="Hawley R.S."/>
            <person name="Takahashi A."/>
            <person name="Jones C.D."/>
            <person name="Price D.K."/>
            <person name="Whiteman N."/>
            <person name="Kopp A."/>
            <person name="Matute D.R."/>
            <person name="Petrov D.A."/>
        </authorList>
    </citation>
    <scope>NUCLEOTIDE SEQUENCE [LARGE SCALE GENOMIC DNA]</scope>
</reference>
<protein>
    <submittedName>
        <fullName evidence="12">ER membrane protein complex subunit 7 homolog</fullName>
    </submittedName>
</protein>
<dbReference type="Pfam" id="PF09430">
    <property type="entry name" value="EMC7_beta-sandw"/>
    <property type="match status" value="1"/>
</dbReference>
<dbReference type="GO" id="GO:0072546">
    <property type="term" value="C:EMC complex"/>
    <property type="evidence" value="ECO:0007669"/>
    <property type="project" value="TreeGrafter"/>
</dbReference>
<sequence>MYKIIVILSILCLSSALANQDLVAGEREQKQAVLYTIEGVILAPDRKLNLPKTWLRDITVSISNGELMGFVRLDRRFLISGVRNGSHILHIEHPDIYFQPVKVEITGKGKYRARKVNYLQPSLINQVPYPLRLQPLFRRKYFKNREQWLFIDLILNPMVLLMVVPLLLMLVVPKIIKDPEAKRELDSIQFPKVSNMPDFSDMLSSLLSGKKNSGFSSEPTQISEVV</sequence>
<dbReference type="OMA" id="EMENMQM"/>
<keyword evidence="11" id="KW-1185">Reference proteome</keyword>
<evidence type="ECO:0000256" key="2">
    <source>
        <dbReference type="ARBA" id="ARBA00008880"/>
    </source>
</evidence>
<proteinExistence type="inferred from homology"/>
<keyword evidence="3 7" id="KW-0812">Transmembrane</keyword>
<dbReference type="PANTHER" id="PTHR13605:SF4">
    <property type="entry name" value="ER MEMBRANE PROTEIN COMPLEX SUBUNIT 7"/>
    <property type="match status" value="1"/>
</dbReference>
<feature type="chain" id="PRO_5027842405" evidence="8">
    <location>
        <begin position="19"/>
        <end position="226"/>
    </location>
</feature>
<evidence type="ECO:0000259" key="9">
    <source>
        <dbReference type="Pfam" id="PF09430"/>
    </source>
</evidence>
<organism evidence="12">
    <name type="scientific">Drosophila rhopaloa</name>
    <name type="common">Fruit fly</name>
    <dbReference type="NCBI Taxonomy" id="1041015"/>
    <lineage>
        <taxon>Eukaryota</taxon>
        <taxon>Metazoa</taxon>
        <taxon>Ecdysozoa</taxon>
        <taxon>Arthropoda</taxon>
        <taxon>Hexapoda</taxon>
        <taxon>Insecta</taxon>
        <taxon>Pterygota</taxon>
        <taxon>Neoptera</taxon>
        <taxon>Endopterygota</taxon>
        <taxon>Diptera</taxon>
        <taxon>Brachycera</taxon>
        <taxon>Muscomorpha</taxon>
        <taxon>Ephydroidea</taxon>
        <taxon>Drosophilidae</taxon>
        <taxon>Drosophila</taxon>
        <taxon>Sophophora</taxon>
    </lineage>
</organism>
<gene>
    <name evidence="12" type="primary">LOC108045727</name>
    <name evidence="10" type="synonym">108045727</name>
</gene>
<dbReference type="GeneID" id="108045727"/>
<dbReference type="RefSeq" id="XP_016980610.1">
    <property type="nucleotide sequence ID" value="XM_017125121.1"/>
</dbReference>
<dbReference type="OrthoDB" id="27095at2759"/>
<evidence type="ECO:0000256" key="6">
    <source>
        <dbReference type="ARBA" id="ARBA00023136"/>
    </source>
</evidence>
<dbReference type="InterPro" id="IPR039163">
    <property type="entry name" value="EMC7"/>
</dbReference>
<reference evidence="12" key="2">
    <citation type="submission" date="2025-04" db="UniProtKB">
        <authorList>
            <consortium name="RefSeq"/>
        </authorList>
    </citation>
    <scope>IDENTIFICATION</scope>
</reference>
<keyword evidence="4 8" id="KW-0732">Signal</keyword>
<dbReference type="Proteomes" id="UP001652680">
    <property type="component" value="Unassembled WGS sequence"/>
</dbReference>
<evidence type="ECO:0000313" key="10">
    <source>
        <dbReference type="EnsemblMetazoa" id="XP_016980610.1"/>
    </source>
</evidence>
<dbReference type="PANTHER" id="PTHR13605">
    <property type="entry name" value="ER MEMBRANE PROTEIN COMPLEX SUBUNIT 7"/>
    <property type="match status" value="1"/>
</dbReference>
<dbReference type="InterPro" id="IPR019008">
    <property type="entry name" value="Beta_sandwich_EMC7"/>
</dbReference>
<keyword evidence="5 7" id="KW-1133">Transmembrane helix</keyword>
<evidence type="ECO:0000313" key="11">
    <source>
        <dbReference type="Proteomes" id="UP001652680"/>
    </source>
</evidence>